<feature type="region of interest" description="Disordered" evidence="2">
    <location>
        <begin position="604"/>
        <end position="629"/>
    </location>
</feature>
<keyword evidence="4" id="KW-1185">Reference proteome</keyword>
<feature type="compositionally biased region" description="Polar residues" evidence="2">
    <location>
        <begin position="439"/>
        <end position="469"/>
    </location>
</feature>
<feature type="region of interest" description="Disordered" evidence="2">
    <location>
        <begin position="532"/>
        <end position="555"/>
    </location>
</feature>
<organism evidence="3 4">
    <name type="scientific">Tetrahymena thermophila (strain SB210)</name>
    <dbReference type="NCBI Taxonomy" id="312017"/>
    <lineage>
        <taxon>Eukaryota</taxon>
        <taxon>Sar</taxon>
        <taxon>Alveolata</taxon>
        <taxon>Ciliophora</taxon>
        <taxon>Intramacronucleata</taxon>
        <taxon>Oligohymenophorea</taxon>
        <taxon>Hymenostomatida</taxon>
        <taxon>Tetrahymenina</taxon>
        <taxon>Tetrahymenidae</taxon>
        <taxon>Tetrahymena</taxon>
    </lineage>
</organism>
<evidence type="ECO:0000256" key="1">
    <source>
        <dbReference type="SAM" id="Coils"/>
    </source>
</evidence>
<proteinExistence type="predicted"/>
<accession>Q22GG3</accession>
<feature type="region of interest" description="Disordered" evidence="2">
    <location>
        <begin position="644"/>
        <end position="672"/>
    </location>
</feature>
<dbReference type="KEGG" id="tet:TTHERM_00703600"/>
<dbReference type="HOGENOM" id="CLU_369853_0_0_1"/>
<feature type="compositionally biased region" description="Basic residues" evidence="2">
    <location>
        <begin position="652"/>
        <end position="665"/>
    </location>
</feature>
<evidence type="ECO:0000313" key="4">
    <source>
        <dbReference type="Proteomes" id="UP000009168"/>
    </source>
</evidence>
<feature type="compositionally biased region" description="Low complexity" evidence="2">
    <location>
        <begin position="470"/>
        <end position="483"/>
    </location>
</feature>
<protein>
    <submittedName>
        <fullName evidence="3">Uncharacterized protein</fullName>
    </submittedName>
</protein>
<dbReference type="RefSeq" id="XP_001032031.2">
    <property type="nucleotide sequence ID" value="XM_001032031.2"/>
</dbReference>
<sequence length="734" mass="85663">MDRERPKSNASNQSDSLRLKRNSFHNNSSSNGDKKLEQFDQKKIKLPEIRRDASLTQGQIQTQAGSKSSHPPNSKNFNNSNSQNKQINDENQLNGAALYASYNTTGVGYNSSQKSRQSLDMSMQPYINPSQFQQTNIAQVQLASEVQGQQPVAIGLSYVLNKIKKDRKVTDEEALIMENRIKLLKKEEHKTKKKIEEMNKKSEEIFSIKARHEQTKYMRQIMQQEEEMRIQSAKEQHEQQRMKQKEKRFDKISEILLKNHQHYEQVKSEKEAIKAMLQEQKKKEEIENVTYVKKIKKKLNQASKKIQEQKYQDVEKIIERYQQEIQLEEQRKLENQIKIQKMEQVEQNLIKKLQKSQVIQHQALLQLQDAIKLKPSEYAAKVTTKSLEMSAGKNRFIVKRGQNTEIDINNQEQFNPYNYQVKGNSNLEQHSKSFQVNYTTNQTPNKKQGQFNSGNQTYCLDSDVQGSDLNNNVHSSNQNNSFNLSKELDNSPEGQQKVIINKEQQIQSSKEDHNFEQNPNNIEISQQNIDLKSQSKQDNQEKNDRSPSSRNNKRELLSRSANDIILQNGNSSDLQQQNQQQQQQNKQLQIVPNNKIYMNENKNRSQSTFNNDFRQNASPNKIRGLSQSNYKNFDTENYIQRFETENQGKDYSKKRKKSKKKKSKKSQSISTSQKHLLNYSQNYNQQQQMYAYQTPNFNLNSAFNFVNPCITHKKTSSVTPLKQQIILAKPPMIF</sequence>
<dbReference type="Proteomes" id="UP000009168">
    <property type="component" value="Unassembled WGS sequence"/>
</dbReference>
<name>Q22GG3_TETTS</name>
<dbReference type="AlphaFoldDB" id="Q22GG3"/>
<feature type="region of interest" description="Disordered" evidence="2">
    <location>
        <begin position="439"/>
        <end position="491"/>
    </location>
</feature>
<evidence type="ECO:0000313" key="3">
    <source>
        <dbReference type="EMBL" id="EAR84368.2"/>
    </source>
</evidence>
<dbReference type="InParanoid" id="Q22GG3"/>
<dbReference type="GeneID" id="7823606"/>
<feature type="compositionally biased region" description="Low complexity" evidence="2">
    <location>
        <begin position="574"/>
        <end position="589"/>
    </location>
</feature>
<dbReference type="PANTHER" id="PTHR37473">
    <property type="entry name" value="EF-HAND DOMAIN-CONTAINING PROTEIN"/>
    <property type="match status" value="1"/>
</dbReference>
<feature type="region of interest" description="Disordered" evidence="2">
    <location>
        <begin position="1"/>
        <end position="87"/>
    </location>
</feature>
<dbReference type="PANTHER" id="PTHR37473:SF1">
    <property type="entry name" value="EF-HAND DOMAIN-CONTAINING PROTEIN"/>
    <property type="match status" value="1"/>
</dbReference>
<keyword evidence="1" id="KW-0175">Coiled coil</keyword>
<feature type="compositionally biased region" description="Basic and acidic residues" evidence="2">
    <location>
        <begin position="533"/>
        <end position="555"/>
    </location>
</feature>
<feature type="region of interest" description="Disordered" evidence="2">
    <location>
        <begin position="572"/>
        <end position="592"/>
    </location>
</feature>
<feature type="compositionally biased region" description="Polar residues" evidence="2">
    <location>
        <begin position="54"/>
        <end position="65"/>
    </location>
</feature>
<dbReference type="EMBL" id="GG662460">
    <property type="protein sequence ID" value="EAR84368.2"/>
    <property type="molecule type" value="Genomic_DNA"/>
</dbReference>
<feature type="coiled-coil region" evidence="1">
    <location>
        <begin position="181"/>
        <end position="338"/>
    </location>
</feature>
<feature type="compositionally biased region" description="Low complexity" evidence="2">
    <location>
        <begin position="66"/>
        <end position="86"/>
    </location>
</feature>
<gene>
    <name evidence="3" type="ORF">TTHERM_00703600</name>
</gene>
<evidence type="ECO:0000256" key="2">
    <source>
        <dbReference type="SAM" id="MobiDB-lite"/>
    </source>
</evidence>
<feature type="compositionally biased region" description="Basic and acidic residues" evidence="2">
    <location>
        <begin position="32"/>
        <end position="53"/>
    </location>
</feature>
<reference evidence="4" key="1">
    <citation type="journal article" date="2006" name="PLoS Biol.">
        <title>Macronuclear genome sequence of the ciliate Tetrahymena thermophila, a model eukaryote.</title>
        <authorList>
            <person name="Eisen J.A."/>
            <person name="Coyne R.S."/>
            <person name="Wu M."/>
            <person name="Wu D."/>
            <person name="Thiagarajan M."/>
            <person name="Wortman J.R."/>
            <person name="Badger J.H."/>
            <person name="Ren Q."/>
            <person name="Amedeo P."/>
            <person name="Jones K.M."/>
            <person name="Tallon L.J."/>
            <person name="Delcher A.L."/>
            <person name="Salzberg S.L."/>
            <person name="Silva J.C."/>
            <person name="Haas B.J."/>
            <person name="Majoros W.H."/>
            <person name="Farzad M."/>
            <person name="Carlton J.M."/>
            <person name="Smith R.K. Jr."/>
            <person name="Garg J."/>
            <person name="Pearlman R.E."/>
            <person name="Karrer K.M."/>
            <person name="Sun L."/>
            <person name="Manning G."/>
            <person name="Elde N.C."/>
            <person name="Turkewitz A.P."/>
            <person name="Asai D.J."/>
            <person name="Wilkes D.E."/>
            <person name="Wang Y."/>
            <person name="Cai H."/>
            <person name="Collins K."/>
            <person name="Stewart B.A."/>
            <person name="Lee S.R."/>
            <person name="Wilamowska K."/>
            <person name="Weinberg Z."/>
            <person name="Ruzzo W.L."/>
            <person name="Wloga D."/>
            <person name="Gaertig J."/>
            <person name="Frankel J."/>
            <person name="Tsao C.-C."/>
            <person name="Gorovsky M.A."/>
            <person name="Keeling P.J."/>
            <person name="Waller R.F."/>
            <person name="Patron N.J."/>
            <person name="Cherry J.M."/>
            <person name="Stover N.A."/>
            <person name="Krieger C.J."/>
            <person name="del Toro C."/>
            <person name="Ryder H.F."/>
            <person name="Williamson S.C."/>
            <person name="Barbeau R.A."/>
            <person name="Hamilton E.P."/>
            <person name="Orias E."/>
        </authorList>
    </citation>
    <scope>NUCLEOTIDE SEQUENCE [LARGE SCALE GENOMIC DNA]</scope>
    <source>
        <strain evidence="4">SB210</strain>
    </source>
</reference>